<feature type="region of interest" description="Disordered" evidence="1">
    <location>
        <begin position="190"/>
        <end position="221"/>
    </location>
</feature>
<proteinExistence type="predicted"/>
<name>A0AAV2QYP5_MEGNR</name>
<feature type="compositionally biased region" description="Basic and acidic residues" evidence="1">
    <location>
        <begin position="190"/>
        <end position="204"/>
    </location>
</feature>
<feature type="transmembrane region" description="Helical" evidence="2">
    <location>
        <begin position="74"/>
        <end position="94"/>
    </location>
</feature>
<dbReference type="SUPFAM" id="SSF103473">
    <property type="entry name" value="MFS general substrate transporter"/>
    <property type="match status" value="1"/>
</dbReference>
<accession>A0AAV2QYP5</accession>
<keyword evidence="4" id="KW-1185">Reference proteome</keyword>
<evidence type="ECO:0000313" key="4">
    <source>
        <dbReference type="Proteomes" id="UP001497623"/>
    </source>
</evidence>
<dbReference type="GO" id="GO:0008028">
    <property type="term" value="F:monocarboxylic acid transmembrane transporter activity"/>
    <property type="evidence" value="ECO:0007669"/>
    <property type="project" value="TreeGrafter"/>
</dbReference>
<feature type="compositionally biased region" description="Acidic residues" evidence="1">
    <location>
        <begin position="206"/>
        <end position="219"/>
    </location>
</feature>
<dbReference type="InterPro" id="IPR050327">
    <property type="entry name" value="Proton-linked_MCT"/>
</dbReference>
<evidence type="ECO:0000313" key="3">
    <source>
        <dbReference type="EMBL" id="CAL4108021.1"/>
    </source>
</evidence>
<dbReference type="Pfam" id="PF07690">
    <property type="entry name" value="MFS_1"/>
    <property type="match status" value="1"/>
</dbReference>
<evidence type="ECO:0000256" key="2">
    <source>
        <dbReference type="SAM" id="Phobius"/>
    </source>
</evidence>
<sequence>GPVSTYMARYYIHRQIAFFGVSFVFLAILFCSLSQHLLWLYLCYGVLGGIGMAFASPHGFLLTQKYFHKQIKTANSLSVISGPLGLMVVPPFLYYLMSELTIDGGFLLWGGIMLHAFVCVSLFHPTEWHLKSCGSKRLPCETLEAQALCPVRPPICNATVSLKPTEASIPVSNCNKLFIESSQMFSDKEEVRDKVQNGDIKTPEDFMSEEEDEEEEENEETKYWDTRNDLSPYMFVGKCKSFSCGNLVTDDVNFRQWKNPLTDGNRINEFKERPRTISVDRSMEILPQILEEPEEEIETFEMEIESEKLEFLTKDSEKKSTPISISNGDYFNNSNSVDDFSRWYTCVDLLDQFGSALSIPNDLKMYQINRTPYNDDNCYISTSSTRSDRNIAVRPKALLGLKLPKLTDFIKLGALANPIFLITAISSIINHQVYLNFITFLPTLGVQLGLGPSTAVLLLTTVAAAELAAKVFMMAIIDKTRMQSRFICIMAGISNAAAIFCLKATCNIVSLLFVCVWYGLSMGLCMSVGPLLAVEYVGVRLLPHTYGLTLMMNAAASVLTFPLFGVVNDVSSNLLVSYYLLGGLSLVSPLLWTTVPLLSRNQVQKTQSPPKENV</sequence>
<feature type="transmembrane region" description="Helical" evidence="2">
    <location>
        <begin position="511"/>
        <end position="534"/>
    </location>
</feature>
<comment type="caution">
    <text evidence="3">The sequence shown here is derived from an EMBL/GenBank/DDBJ whole genome shotgun (WGS) entry which is preliminary data.</text>
</comment>
<dbReference type="Proteomes" id="UP001497623">
    <property type="component" value="Unassembled WGS sequence"/>
</dbReference>
<protein>
    <submittedName>
        <fullName evidence="3">Uncharacterized protein</fullName>
    </submittedName>
</protein>
<keyword evidence="2" id="KW-1133">Transmembrane helix</keyword>
<dbReference type="EMBL" id="CAXKWB010013512">
    <property type="protein sequence ID" value="CAL4108021.1"/>
    <property type="molecule type" value="Genomic_DNA"/>
</dbReference>
<dbReference type="PANTHER" id="PTHR11360">
    <property type="entry name" value="MONOCARBOXYLATE TRANSPORTER"/>
    <property type="match status" value="1"/>
</dbReference>
<feature type="transmembrane region" description="Helical" evidence="2">
    <location>
        <begin position="16"/>
        <end position="33"/>
    </location>
</feature>
<feature type="transmembrane region" description="Helical" evidence="2">
    <location>
        <begin position="39"/>
        <end position="62"/>
    </location>
</feature>
<dbReference type="Gene3D" id="1.20.1250.20">
    <property type="entry name" value="MFS general substrate transporter like domains"/>
    <property type="match status" value="2"/>
</dbReference>
<dbReference type="AlphaFoldDB" id="A0AAV2QYP5"/>
<keyword evidence="2" id="KW-0472">Membrane</keyword>
<dbReference type="InterPro" id="IPR036259">
    <property type="entry name" value="MFS_trans_sf"/>
</dbReference>
<reference evidence="3 4" key="1">
    <citation type="submission" date="2024-05" db="EMBL/GenBank/DDBJ databases">
        <authorList>
            <person name="Wallberg A."/>
        </authorList>
    </citation>
    <scope>NUCLEOTIDE SEQUENCE [LARGE SCALE GENOMIC DNA]</scope>
</reference>
<dbReference type="PANTHER" id="PTHR11360:SF306">
    <property type="entry name" value="RE01051P"/>
    <property type="match status" value="1"/>
</dbReference>
<feature type="transmembrane region" description="Helical" evidence="2">
    <location>
        <begin position="546"/>
        <end position="564"/>
    </location>
</feature>
<evidence type="ECO:0000256" key="1">
    <source>
        <dbReference type="SAM" id="MobiDB-lite"/>
    </source>
</evidence>
<feature type="transmembrane region" description="Helical" evidence="2">
    <location>
        <begin position="106"/>
        <end position="123"/>
    </location>
</feature>
<dbReference type="InterPro" id="IPR011701">
    <property type="entry name" value="MFS"/>
</dbReference>
<organism evidence="3 4">
    <name type="scientific">Meganyctiphanes norvegica</name>
    <name type="common">Northern krill</name>
    <name type="synonym">Thysanopoda norvegica</name>
    <dbReference type="NCBI Taxonomy" id="48144"/>
    <lineage>
        <taxon>Eukaryota</taxon>
        <taxon>Metazoa</taxon>
        <taxon>Ecdysozoa</taxon>
        <taxon>Arthropoda</taxon>
        <taxon>Crustacea</taxon>
        <taxon>Multicrustacea</taxon>
        <taxon>Malacostraca</taxon>
        <taxon>Eumalacostraca</taxon>
        <taxon>Eucarida</taxon>
        <taxon>Euphausiacea</taxon>
        <taxon>Euphausiidae</taxon>
        <taxon>Meganyctiphanes</taxon>
    </lineage>
</organism>
<gene>
    <name evidence="3" type="ORF">MNOR_LOCUS18696</name>
</gene>
<feature type="transmembrane region" description="Helical" evidence="2">
    <location>
        <begin position="412"/>
        <end position="435"/>
    </location>
</feature>
<feature type="transmembrane region" description="Helical" evidence="2">
    <location>
        <begin position="455"/>
        <end position="477"/>
    </location>
</feature>
<keyword evidence="2" id="KW-0812">Transmembrane</keyword>
<feature type="non-terminal residue" evidence="3">
    <location>
        <position position="1"/>
    </location>
</feature>
<feature type="transmembrane region" description="Helical" evidence="2">
    <location>
        <begin position="576"/>
        <end position="598"/>
    </location>
</feature>